<evidence type="ECO:0000259" key="1">
    <source>
        <dbReference type="PROSITE" id="PS50943"/>
    </source>
</evidence>
<feature type="domain" description="HTH cro/C1-type" evidence="1">
    <location>
        <begin position="60"/>
        <end position="108"/>
    </location>
</feature>
<dbReference type="EMBL" id="RCYZ01000001">
    <property type="protein sequence ID" value="TPG72443.1"/>
    <property type="molecule type" value="Genomic_DNA"/>
</dbReference>
<dbReference type="CDD" id="cd00093">
    <property type="entry name" value="HTH_XRE"/>
    <property type="match status" value="1"/>
</dbReference>
<dbReference type="AlphaFoldDB" id="A0A502HFR0"/>
<protein>
    <submittedName>
        <fullName evidence="2">Transcriptional regulator</fullName>
    </submittedName>
</protein>
<sequence length="115" mass="12963">MNQAIEEFYVLASAVERTDAEPDAYVLALRDAIDQYEVAAGHEPNPPTTVAGLLEVEMFKRRLRQRAMAELLQVPETRLSEIMRGKRSMNLDFARRLHQRLGIAADVVLALRDAA</sequence>
<reference evidence="2 3" key="1">
    <citation type="journal article" date="2019" name="Environ. Microbiol.">
        <title>Species interactions and distinct microbial communities in high Arctic permafrost affected cryosols are associated with the CH4 and CO2 gas fluxes.</title>
        <authorList>
            <person name="Altshuler I."/>
            <person name="Hamel J."/>
            <person name="Turney S."/>
            <person name="Magnuson E."/>
            <person name="Levesque R."/>
            <person name="Greer C."/>
            <person name="Whyte L.G."/>
        </authorList>
    </citation>
    <scope>NUCLEOTIDE SEQUENCE [LARGE SCALE GENOMIC DNA]</scope>
    <source>
        <strain evidence="2 3">S9.2P</strain>
    </source>
</reference>
<proteinExistence type="predicted"/>
<dbReference type="GO" id="GO:0003677">
    <property type="term" value="F:DNA binding"/>
    <property type="evidence" value="ECO:0007669"/>
    <property type="project" value="InterPro"/>
</dbReference>
<evidence type="ECO:0000313" key="3">
    <source>
        <dbReference type="Proteomes" id="UP000317646"/>
    </source>
</evidence>
<dbReference type="SUPFAM" id="SSF47413">
    <property type="entry name" value="lambda repressor-like DNA-binding domains"/>
    <property type="match status" value="1"/>
</dbReference>
<evidence type="ECO:0000313" key="2">
    <source>
        <dbReference type="EMBL" id="TPG72443.1"/>
    </source>
</evidence>
<dbReference type="Proteomes" id="UP000317646">
    <property type="component" value="Unassembled WGS sequence"/>
</dbReference>
<comment type="caution">
    <text evidence="2">The sequence shown here is derived from an EMBL/GenBank/DDBJ whole genome shotgun (WGS) entry which is preliminary data.</text>
</comment>
<dbReference type="PROSITE" id="PS50943">
    <property type="entry name" value="HTH_CROC1"/>
    <property type="match status" value="1"/>
</dbReference>
<keyword evidence="3" id="KW-1185">Reference proteome</keyword>
<accession>A0A502HFR0</accession>
<dbReference type="Gene3D" id="1.10.260.40">
    <property type="entry name" value="lambda repressor-like DNA-binding domains"/>
    <property type="match status" value="1"/>
</dbReference>
<organism evidence="2 3">
    <name type="scientific">Hymenobacter nivis</name>
    <dbReference type="NCBI Taxonomy" id="1850093"/>
    <lineage>
        <taxon>Bacteria</taxon>
        <taxon>Pseudomonadati</taxon>
        <taxon>Bacteroidota</taxon>
        <taxon>Cytophagia</taxon>
        <taxon>Cytophagales</taxon>
        <taxon>Hymenobacteraceae</taxon>
        <taxon>Hymenobacter</taxon>
    </lineage>
</organism>
<name>A0A502HFR0_9BACT</name>
<dbReference type="InterPro" id="IPR010982">
    <property type="entry name" value="Lambda_DNA-bd_dom_sf"/>
</dbReference>
<gene>
    <name evidence="2" type="ORF">EAH73_04240</name>
</gene>
<dbReference type="InterPro" id="IPR001387">
    <property type="entry name" value="Cro/C1-type_HTH"/>
</dbReference>